<reference evidence="1 2" key="1">
    <citation type="submission" date="2014-01" db="EMBL/GenBank/DDBJ databases">
        <authorList>
            <person name="Dobos K."/>
            <person name="Lenaerts A."/>
            <person name="Ordway D."/>
            <person name="DeGroote M.A."/>
            <person name="Parker T."/>
            <person name="Sizemore C."/>
            <person name="Tallon L.J."/>
            <person name="Sadzewicz L.K."/>
            <person name="Sengamalay N."/>
            <person name="Fraser C.M."/>
            <person name="Hine E."/>
            <person name="Shefchek K.A."/>
            <person name="Das S.P."/>
            <person name="Tettelin H."/>
        </authorList>
    </citation>
    <scope>NUCLEOTIDE SEQUENCE [LARGE SCALE GENOMIC DNA]</scope>
    <source>
        <strain evidence="1 2">Harvey</strain>
    </source>
</reference>
<organism evidence="1 2">
    <name type="scientific">Mycobacterium ulcerans str. Harvey</name>
    <dbReference type="NCBI Taxonomy" id="1299332"/>
    <lineage>
        <taxon>Bacteria</taxon>
        <taxon>Bacillati</taxon>
        <taxon>Actinomycetota</taxon>
        <taxon>Actinomycetes</taxon>
        <taxon>Mycobacteriales</taxon>
        <taxon>Mycobacteriaceae</taxon>
        <taxon>Mycobacterium</taxon>
        <taxon>Mycobacterium ulcerans group</taxon>
    </lineage>
</organism>
<protein>
    <submittedName>
        <fullName evidence="1">Ppe family protein</fullName>
    </submittedName>
</protein>
<evidence type="ECO:0000313" key="2">
    <source>
        <dbReference type="Proteomes" id="UP000020681"/>
    </source>
</evidence>
<dbReference type="EMBL" id="JAOL01000060">
    <property type="protein sequence ID" value="EUA93520.1"/>
    <property type="molecule type" value="Genomic_DNA"/>
</dbReference>
<keyword evidence="2" id="KW-1185">Reference proteome</keyword>
<sequence length="151" mass="16329">MWAQDAMAMYGYAGSSAAATRLSEFLAPQHNTNPAGLLAQQSTLAQLMSAVPNVLQGLASSNTSASAPSGLLSTLLSGNASWLCSAAESRSRRWCSRYWRWARTPTTAWLARTAIAGQQRAQQPGRRGCRSVGRRQSLQHVGNCRHQLGQR</sequence>
<proteinExistence type="predicted"/>
<name>A0ABN0R991_MYCUL</name>
<comment type="caution">
    <text evidence="1">The sequence shown here is derived from an EMBL/GenBank/DDBJ whole genome shotgun (WGS) entry which is preliminary data.</text>
</comment>
<evidence type="ECO:0000313" key="1">
    <source>
        <dbReference type="EMBL" id="EUA93520.1"/>
    </source>
</evidence>
<dbReference type="Proteomes" id="UP000020681">
    <property type="component" value="Unassembled WGS sequence"/>
</dbReference>
<accession>A0ABN0R991</accession>
<gene>
    <name evidence="1" type="ORF">I551_9221</name>
</gene>